<evidence type="ECO:0000259" key="1">
    <source>
        <dbReference type="Pfam" id="PF00501"/>
    </source>
</evidence>
<dbReference type="OrthoDB" id="8870348at2"/>
<proteinExistence type="predicted"/>
<organism evidence="2 3">
    <name type="scientific">Ancylomarina salipaludis</name>
    <dbReference type="NCBI Taxonomy" id="2501299"/>
    <lineage>
        <taxon>Bacteria</taxon>
        <taxon>Pseudomonadati</taxon>
        <taxon>Bacteroidota</taxon>
        <taxon>Bacteroidia</taxon>
        <taxon>Marinilabiliales</taxon>
        <taxon>Marinifilaceae</taxon>
        <taxon>Ancylomarina</taxon>
    </lineage>
</organism>
<dbReference type="Gene3D" id="3.30.300.30">
    <property type="match status" value="1"/>
</dbReference>
<keyword evidence="3" id="KW-1185">Reference proteome</keyword>
<dbReference type="Gene3D" id="3.40.50.12780">
    <property type="entry name" value="N-terminal domain of ligase-like"/>
    <property type="match status" value="1"/>
</dbReference>
<dbReference type="InterPro" id="IPR045851">
    <property type="entry name" value="AMP-bd_C_sf"/>
</dbReference>
<sequence length="357" mass="40976">MNCLKLNFNQLNRTQLLALCNEQIQICKAQWQKDIYAFILEWFDEKLHVQAQTSGSTGAPKPIDLEKEKMIQSAKMTGEFFNFEKGQTALLCLSPQFIAGKMMLVRAIIWQMQLICIEPDGHPLKELNQPIDFAAMIPLQVLNSIHNTDQIQQIKSILIGGGAIDQKLNEQIQKLNTQFYASFGMTETLSHIAIKTLNGSNKSNTYKALKGITLSVDERNCLEIDAPKLLNKRITTNDIVKLISNSEFEWIGRHDHVINSGGLKLFPEQIEEKLIPFIDEPFFLIGIPDEHLGEKMILIIESEKKNEEEKKKIQAKIDAYLEKFQRPRDIFFLSKFERTLTNKIQRKASLTRLTEKN</sequence>
<dbReference type="PANTHER" id="PTHR43201:SF32">
    <property type="entry name" value="2-SUCCINYLBENZOATE--COA LIGASE, CHLOROPLASTIC_PEROXISOMAL"/>
    <property type="match status" value="1"/>
</dbReference>
<dbReference type="Proteomes" id="UP000289703">
    <property type="component" value="Unassembled WGS sequence"/>
</dbReference>
<keyword evidence="2" id="KW-0436">Ligase</keyword>
<dbReference type="InterPro" id="IPR000873">
    <property type="entry name" value="AMP-dep_synth/lig_dom"/>
</dbReference>
<comment type="caution">
    <text evidence="2">The sequence shown here is derived from an EMBL/GenBank/DDBJ whole genome shotgun (WGS) entry which is preliminary data.</text>
</comment>
<gene>
    <name evidence="2" type="ORF">EO244_12435</name>
</gene>
<dbReference type="SUPFAM" id="SSF56801">
    <property type="entry name" value="Acetyl-CoA synthetase-like"/>
    <property type="match status" value="1"/>
</dbReference>
<dbReference type="EMBL" id="SAXA01000011">
    <property type="protein sequence ID" value="RXQ91546.1"/>
    <property type="molecule type" value="Genomic_DNA"/>
</dbReference>
<evidence type="ECO:0000313" key="2">
    <source>
        <dbReference type="EMBL" id="RXQ91546.1"/>
    </source>
</evidence>
<dbReference type="GO" id="GO:0031956">
    <property type="term" value="F:medium-chain fatty acid-CoA ligase activity"/>
    <property type="evidence" value="ECO:0007669"/>
    <property type="project" value="TreeGrafter"/>
</dbReference>
<accession>A0A4Q1JJN6</accession>
<dbReference type="GO" id="GO:0006631">
    <property type="term" value="P:fatty acid metabolic process"/>
    <property type="evidence" value="ECO:0007669"/>
    <property type="project" value="TreeGrafter"/>
</dbReference>
<dbReference type="PANTHER" id="PTHR43201">
    <property type="entry name" value="ACYL-COA SYNTHETASE"/>
    <property type="match status" value="1"/>
</dbReference>
<protein>
    <submittedName>
        <fullName evidence="2">O-succinylbenzoic acid--CoA ligase</fullName>
    </submittedName>
</protein>
<dbReference type="RefSeq" id="WP_129254999.1">
    <property type="nucleotide sequence ID" value="NZ_SAXA01000011.1"/>
</dbReference>
<name>A0A4Q1JJN6_9BACT</name>
<reference evidence="2 3" key="1">
    <citation type="submission" date="2019-01" db="EMBL/GenBank/DDBJ databases">
        <title>Ancylomarina salipaludis sp. nov., isolated from a salt marsh.</title>
        <authorList>
            <person name="Yoon J.-H."/>
        </authorList>
    </citation>
    <scope>NUCLEOTIDE SEQUENCE [LARGE SCALE GENOMIC DNA]</scope>
    <source>
        <strain evidence="2 3">SHSM-M15</strain>
    </source>
</reference>
<dbReference type="Pfam" id="PF00501">
    <property type="entry name" value="AMP-binding"/>
    <property type="match status" value="1"/>
</dbReference>
<evidence type="ECO:0000313" key="3">
    <source>
        <dbReference type="Proteomes" id="UP000289703"/>
    </source>
</evidence>
<feature type="domain" description="AMP-dependent synthetase/ligase" evidence="1">
    <location>
        <begin position="53"/>
        <end position="200"/>
    </location>
</feature>
<dbReference type="AlphaFoldDB" id="A0A4Q1JJN6"/>
<dbReference type="InterPro" id="IPR042099">
    <property type="entry name" value="ANL_N_sf"/>
</dbReference>